<feature type="binding site" evidence="10">
    <location>
        <position position="253"/>
    </location>
    <ligand>
        <name>sn-glycerol 3-phosphate</name>
        <dbReference type="ChEBI" id="CHEBI:57597"/>
    </ligand>
</feature>
<dbReference type="InterPro" id="IPR006109">
    <property type="entry name" value="G3P_DH_NAD-dep_C"/>
</dbReference>
<dbReference type="GO" id="GO:0047952">
    <property type="term" value="F:glycerol-3-phosphate dehydrogenase [NAD(P)+] activity"/>
    <property type="evidence" value="ECO:0007669"/>
    <property type="project" value="UniProtKB-UniRule"/>
</dbReference>
<sequence length="332" mass="35378">MTTVSVLGGGAWGTALALVSHRADNKTLLWTRDLKNAEDLNKYKENQKALPGIVLPDDLIMTSSLKEALNADIILLAVPAQTIRGLIEQIKPYISKNAYLVVCSKGIEIGTGLLMNELIYELLPETSVSVLSGPTFARDVASGQPTAATLSTKEIETSRWLASTLSSLNFRVYPSNDIIGVEVSGALKNVIAIAVGIATARGYGDSARASLITRGLAEITRLGMAKGAHPETFLGPSGVGDIVLTCTSTQSRNMSLGITIGHKNIVKEEMLKGYLLTEGVFTAKAAVELASVLDVDLPICKGINNILHHQSPIDSEIATLLSRPLKTETHSY</sequence>
<dbReference type="Pfam" id="PF01210">
    <property type="entry name" value="NAD_Gly3P_dh_N"/>
    <property type="match status" value="1"/>
</dbReference>
<feature type="binding site" evidence="10">
    <location>
        <position position="252"/>
    </location>
    <ligand>
        <name>sn-glycerol 3-phosphate</name>
        <dbReference type="ChEBI" id="CHEBI:57597"/>
    </ligand>
</feature>
<feature type="binding site" evidence="10">
    <location>
        <position position="12"/>
    </location>
    <ligand>
        <name>NADPH</name>
        <dbReference type="ChEBI" id="CHEBI:57783"/>
    </ligand>
</feature>
<evidence type="ECO:0000256" key="13">
    <source>
        <dbReference type="PIRSR" id="PIRSR000114-3"/>
    </source>
</evidence>
<evidence type="ECO:0000256" key="12">
    <source>
        <dbReference type="PIRSR" id="PIRSR000114-2"/>
    </source>
</evidence>
<feature type="binding site" evidence="10">
    <location>
        <position position="278"/>
    </location>
    <ligand>
        <name>NADPH</name>
        <dbReference type="ChEBI" id="CHEBI:57783"/>
    </ligand>
</feature>
<evidence type="ECO:0000256" key="4">
    <source>
        <dbReference type="ARBA" id="ARBA00022857"/>
    </source>
</evidence>
<dbReference type="Pfam" id="PF07479">
    <property type="entry name" value="NAD_Gly3P_dh_C"/>
    <property type="match status" value="1"/>
</dbReference>
<dbReference type="FunFam" id="3.40.50.720:FF:000019">
    <property type="entry name" value="Glycerol-3-phosphate dehydrogenase [NAD(P)+]"/>
    <property type="match status" value="1"/>
</dbReference>
<dbReference type="PROSITE" id="PS00957">
    <property type="entry name" value="NAD_G3PDH"/>
    <property type="match status" value="1"/>
</dbReference>
<dbReference type="GO" id="GO:0006650">
    <property type="term" value="P:glycerophospholipid metabolic process"/>
    <property type="evidence" value="ECO:0007669"/>
    <property type="project" value="UniProtKB-UniRule"/>
</dbReference>
<feature type="binding site" evidence="10">
    <location>
        <position position="252"/>
    </location>
    <ligand>
        <name>NADPH</name>
        <dbReference type="ChEBI" id="CHEBI:57783"/>
    </ligand>
</feature>
<dbReference type="EC" id="1.1.1.94" evidence="10"/>
<comment type="function">
    <text evidence="10">Catalyzes the reduction of the glycolytic intermediate dihydroxyacetone phosphate (DHAP) to sn-glycerol 3-phosphate (G3P), the key precursor for phospholipid synthesis.</text>
</comment>
<dbReference type="GO" id="GO:0005975">
    <property type="term" value="P:carbohydrate metabolic process"/>
    <property type="evidence" value="ECO:0007669"/>
    <property type="project" value="InterPro"/>
</dbReference>
<dbReference type="EMBL" id="JAFKGL010000012">
    <property type="protein sequence ID" value="MBN9412701.1"/>
    <property type="molecule type" value="Genomic_DNA"/>
</dbReference>
<evidence type="ECO:0000313" key="19">
    <source>
        <dbReference type="Proteomes" id="UP000664414"/>
    </source>
</evidence>
<accession>A0A8J7TUF2</accession>
<comment type="catalytic activity">
    <reaction evidence="10">
        <text>sn-glycerol 3-phosphate + NAD(+) = dihydroxyacetone phosphate + NADH + H(+)</text>
        <dbReference type="Rhea" id="RHEA:11092"/>
        <dbReference type="ChEBI" id="CHEBI:15378"/>
        <dbReference type="ChEBI" id="CHEBI:57540"/>
        <dbReference type="ChEBI" id="CHEBI:57597"/>
        <dbReference type="ChEBI" id="CHEBI:57642"/>
        <dbReference type="ChEBI" id="CHEBI:57945"/>
        <dbReference type="EC" id="1.1.1.94"/>
    </reaction>
</comment>
<dbReference type="GO" id="GO:0046167">
    <property type="term" value="P:glycerol-3-phosphate biosynthetic process"/>
    <property type="evidence" value="ECO:0007669"/>
    <property type="project" value="UniProtKB-UniRule"/>
</dbReference>
<dbReference type="HAMAP" id="MF_00394">
    <property type="entry name" value="NAD_Glyc3P_dehydrog"/>
    <property type="match status" value="1"/>
</dbReference>
<evidence type="ECO:0000313" key="18">
    <source>
        <dbReference type="EMBL" id="MBN9412701.1"/>
    </source>
</evidence>
<feature type="binding site" evidence="10">
    <location>
        <position position="133"/>
    </location>
    <ligand>
        <name>sn-glycerol 3-phosphate</name>
        <dbReference type="ChEBI" id="CHEBI:57597"/>
    </ligand>
</feature>
<comment type="subcellular location">
    <subcellularLocation>
        <location evidence="10">Cytoplasm</location>
    </subcellularLocation>
</comment>
<dbReference type="PANTHER" id="PTHR11728:SF1">
    <property type="entry name" value="GLYCEROL-3-PHOSPHATE DEHYDROGENASE [NAD(+)] 2, CHLOROPLASTIC"/>
    <property type="match status" value="1"/>
</dbReference>
<evidence type="ECO:0000256" key="9">
    <source>
        <dbReference type="ARBA" id="ARBA00023264"/>
    </source>
</evidence>
<feature type="binding site" evidence="10">
    <location>
        <position position="276"/>
    </location>
    <ligand>
        <name>NADPH</name>
        <dbReference type="ChEBI" id="CHEBI:57783"/>
    </ligand>
</feature>
<dbReference type="InterPro" id="IPR008927">
    <property type="entry name" value="6-PGluconate_DH-like_C_sf"/>
</dbReference>
<evidence type="ECO:0000259" key="16">
    <source>
        <dbReference type="Pfam" id="PF01210"/>
    </source>
</evidence>
<dbReference type="InterPro" id="IPR036291">
    <property type="entry name" value="NAD(P)-bd_dom_sf"/>
</dbReference>
<evidence type="ECO:0000256" key="14">
    <source>
        <dbReference type="RuleBase" id="RU000437"/>
    </source>
</evidence>
<dbReference type="NCBIfam" id="NF000942">
    <property type="entry name" value="PRK00094.1-4"/>
    <property type="match status" value="1"/>
</dbReference>
<keyword evidence="3 10" id="KW-0547">Nucleotide-binding</keyword>
<feature type="binding site" evidence="13">
    <location>
        <position position="252"/>
    </location>
    <ligand>
        <name>NAD(+)</name>
        <dbReference type="ChEBI" id="CHEBI:57540"/>
    </ligand>
</feature>
<dbReference type="GO" id="GO:0046168">
    <property type="term" value="P:glycerol-3-phosphate catabolic process"/>
    <property type="evidence" value="ECO:0007669"/>
    <property type="project" value="InterPro"/>
</dbReference>
<keyword evidence="7 10" id="KW-0443">Lipid metabolism</keyword>
<dbReference type="GO" id="GO:0051287">
    <property type="term" value="F:NAD binding"/>
    <property type="evidence" value="ECO:0007669"/>
    <property type="project" value="InterPro"/>
</dbReference>
<feature type="domain" description="Glycerol-3-phosphate dehydrogenase NAD-dependent N-terminal" evidence="16">
    <location>
        <begin position="4"/>
        <end position="156"/>
    </location>
</feature>
<dbReference type="InterPro" id="IPR006168">
    <property type="entry name" value="G3P_DH_NAD-dep"/>
</dbReference>
<feature type="binding site" evidence="13">
    <location>
        <position position="137"/>
    </location>
    <ligand>
        <name>NAD(+)</name>
        <dbReference type="ChEBI" id="CHEBI:57540"/>
    </ligand>
</feature>
<keyword evidence="5 10" id="KW-0560">Oxidoreductase</keyword>
<keyword evidence="6 10" id="KW-0520">NAD</keyword>
<feature type="active site" description="Proton acceptor" evidence="10 11">
    <location>
        <position position="188"/>
    </location>
</feature>
<feature type="binding site" evidence="10">
    <location>
        <position position="251"/>
    </location>
    <ligand>
        <name>sn-glycerol 3-phosphate</name>
        <dbReference type="ChEBI" id="CHEBI:57597"/>
    </ligand>
</feature>
<evidence type="ECO:0000256" key="11">
    <source>
        <dbReference type="PIRSR" id="PIRSR000114-1"/>
    </source>
</evidence>
<feature type="binding site" evidence="13">
    <location>
        <begin position="8"/>
        <end position="13"/>
    </location>
    <ligand>
        <name>NAD(+)</name>
        <dbReference type="ChEBI" id="CHEBI:57540"/>
    </ligand>
</feature>
<dbReference type="NCBIfam" id="NF000940">
    <property type="entry name" value="PRK00094.1-2"/>
    <property type="match status" value="1"/>
</dbReference>
<evidence type="ECO:0000256" key="1">
    <source>
        <dbReference type="ARBA" id="ARBA00011009"/>
    </source>
</evidence>
<reference evidence="18" key="1">
    <citation type="submission" date="2021-02" db="EMBL/GenBank/DDBJ databases">
        <title>Thiocyanate and organic carbon inputs drive convergent selection for specific autotrophic Afipia and Thiobacillus strains within complex microbiomes.</title>
        <authorList>
            <person name="Huddy R.J."/>
            <person name="Sachdeva R."/>
            <person name="Kadzinga F."/>
            <person name="Kantor R.S."/>
            <person name="Harrison S.T.L."/>
            <person name="Banfield J.F."/>
        </authorList>
    </citation>
    <scope>NUCLEOTIDE SEQUENCE</scope>
    <source>
        <strain evidence="18">SCN18_10_11_15_R4_P_38_20</strain>
    </source>
</reference>
<protein>
    <recommendedName>
        <fullName evidence="10">Glycerol-3-phosphate dehydrogenase [NAD(P)+]</fullName>
        <ecNumber evidence="10">1.1.1.94</ecNumber>
    </recommendedName>
    <alternativeName>
        <fullName evidence="10">NAD(P)(+)-dependent glycerol-3-phosphate dehydrogenase</fullName>
    </alternativeName>
    <alternativeName>
        <fullName evidence="10">NAD(P)H-dependent dihydroxyacetone-phosphate reductase</fullName>
    </alternativeName>
</protein>
<dbReference type="PRINTS" id="PR00077">
    <property type="entry name" value="GPDHDRGNASE"/>
</dbReference>
<feature type="binding site" evidence="10">
    <location>
        <position position="135"/>
    </location>
    <ligand>
        <name>sn-glycerol 3-phosphate</name>
        <dbReference type="ChEBI" id="CHEBI:57597"/>
    </ligand>
</feature>
<evidence type="ECO:0000256" key="2">
    <source>
        <dbReference type="ARBA" id="ARBA00022516"/>
    </source>
</evidence>
<dbReference type="Proteomes" id="UP000664414">
    <property type="component" value="Unassembled WGS sequence"/>
</dbReference>
<feature type="binding site" evidence="10">
    <location>
        <position position="241"/>
    </location>
    <ligand>
        <name>sn-glycerol 3-phosphate</name>
        <dbReference type="ChEBI" id="CHEBI:57597"/>
    </ligand>
</feature>
<feature type="binding site" evidence="10">
    <location>
        <position position="105"/>
    </location>
    <ligand>
        <name>NADPH</name>
        <dbReference type="ChEBI" id="CHEBI:57783"/>
    </ligand>
</feature>
<feature type="binding site" evidence="10">
    <location>
        <position position="188"/>
    </location>
    <ligand>
        <name>sn-glycerol 3-phosphate</name>
        <dbReference type="ChEBI" id="CHEBI:57597"/>
    </ligand>
</feature>
<dbReference type="PANTHER" id="PTHR11728">
    <property type="entry name" value="GLYCEROL-3-PHOSPHATE DEHYDROGENASE"/>
    <property type="match status" value="1"/>
</dbReference>
<comment type="caution">
    <text evidence="18">The sequence shown here is derived from an EMBL/GenBank/DDBJ whole genome shotgun (WGS) entry which is preliminary data.</text>
</comment>
<comment type="pathway">
    <text evidence="10">Membrane lipid metabolism; glycerophospholipid metabolism.</text>
</comment>
<dbReference type="SUPFAM" id="SSF51735">
    <property type="entry name" value="NAD(P)-binding Rossmann-fold domains"/>
    <property type="match status" value="1"/>
</dbReference>
<feature type="binding site" evidence="10">
    <location>
        <position position="105"/>
    </location>
    <ligand>
        <name>sn-glycerol 3-phosphate</name>
        <dbReference type="ChEBI" id="CHEBI:57597"/>
    </ligand>
</feature>
<organism evidence="18 19">
    <name type="scientific">Candidatus Paracaedimonas acanthamoebae</name>
    <dbReference type="NCBI Taxonomy" id="244581"/>
    <lineage>
        <taxon>Bacteria</taxon>
        <taxon>Pseudomonadati</taxon>
        <taxon>Pseudomonadota</taxon>
        <taxon>Alphaproteobacteria</taxon>
        <taxon>Holosporales</taxon>
        <taxon>Caedimonadaceae</taxon>
        <taxon>Candidatus Paracaedimonas</taxon>
    </lineage>
</organism>
<dbReference type="PIRSF" id="PIRSF000114">
    <property type="entry name" value="Glycerol-3-P_dh"/>
    <property type="match status" value="1"/>
</dbReference>
<comment type="caution">
    <text evidence="10">Lacks conserved residue(s) required for the propagation of feature annotation.</text>
</comment>
<evidence type="ECO:0000259" key="17">
    <source>
        <dbReference type="Pfam" id="PF07479"/>
    </source>
</evidence>
<keyword evidence="4 10" id="KW-0521">NADP</keyword>
<evidence type="ECO:0000256" key="3">
    <source>
        <dbReference type="ARBA" id="ARBA00022741"/>
    </source>
</evidence>
<feature type="binding site" evidence="10">
    <location>
        <position position="137"/>
    </location>
    <ligand>
        <name>NADPH</name>
        <dbReference type="ChEBI" id="CHEBI:57783"/>
    </ligand>
</feature>
<feature type="binding site" evidence="12">
    <location>
        <begin position="252"/>
        <end position="253"/>
    </location>
    <ligand>
        <name>substrate</name>
    </ligand>
</feature>
<keyword evidence="10" id="KW-0963">Cytoplasm</keyword>
<evidence type="ECO:0000256" key="6">
    <source>
        <dbReference type="ARBA" id="ARBA00023027"/>
    </source>
</evidence>
<dbReference type="GO" id="GO:0005829">
    <property type="term" value="C:cytosol"/>
    <property type="evidence" value="ECO:0007669"/>
    <property type="project" value="TreeGrafter"/>
</dbReference>
<name>A0A8J7TUF2_9PROT</name>
<gene>
    <name evidence="10" type="primary">gpsA</name>
    <name evidence="18" type="ORF">J0H12_02085</name>
</gene>
<evidence type="ECO:0000256" key="7">
    <source>
        <dbReference type="ARBA" id="ARBA00023098"/>
    </source>
</evidence>
<feature type="domain" description="Glycerol-3-phosphate dehydrogenase NAD-dependent C-terminal" evidence="17">
    <location>
        <begin position="177"/>
        <end position="315"/>
    </location>
</feature>
<feature type="binding site" evidence="10">
    <location>
        <position position="32"/>
    </location>
    <ligand>
        <name>NADPH</name>
        <dbReference type="ChEBI" id="CHEBI:57783"/>
    </ligand>
</feature>
<keyword evidence="9 10" id="KW-1208">Phospholipid metabolism</keyword>
<evidence type="ECO:0000256" key="10">
    <source>
        <dbReference type="HAMAP-Rule" id="MF_00394"/>
    </source>
</evidence>
<dbReference type="InterPro" id="IPR013328">
    <property type="entry name" value="6PGD_dom2"/>
</dbReference>
<dbReference type="SUPFAM" id="SSF48179">
    <property type="entry name" value="6-phosphogluconate dehydrogenase C-terminal domain-like"/>
    <property type="match status" value="1"/>
</dbReference>
<feature type="binding site" evidence="12">
    <location>
        <position position="105"/>
    </location>
    <ligand>
        <name>substrate</name>
    </ligand>
</feature>
<proteinExistence type="inferred from homology"/>
<evidence type="ECO:0000256" key="8">
    <source>
        <dbReference type="ARBA" id="ARBA00023209"/>
    </source>
</evidence>
<dbReference type="GO" id="GO:0008654">
    <property type="term" value="P:phospholipid biosynthetic process"/>
    <property type="evidence" value="ECO:0007669"/>
    <property type="project" value="UniProtKB-KW"/>
</dbReference>
<dbReference type="Gene3D" id="3.40.50.720">
    <property type="entry name" value="NAD(P)-binding Rossmann-like Domain"/>
    <property type="match status" value="1"/>
</dbReference>
<evidence type="ECO:0000256" key="5">
    <source>
        <dbReference type="ARBA" id="ARBA00023002"/>
    </source>
</evidence>
<comment type="catalytic activity">
    <reaction evidence="10 15">
        <text>sn-glycerol 3-phosphate + NADP(+) = dihydroxyacetone phosphate + NADPH + H(+)</text>
        <dbReference type="Rhea" id="RHEA:11096"/>
        <dbReference type="ChEBI" id="CHEBI:15378"/>
        <dbReference type="ChEBI" id="CHEBI:57597"/>
        <dbReference type="ChEBI" id="CHEBI:57642"/>
        <dbReference type="ChEBI" id="CHEBI:57783"/>
        <dbReference type="ChEBI" id="CHEBI:58349"/>
        <dbReference type="EC" id="1.1.1.94"/>
    </reaction>
</comment>
<dbReference type="InterPro" id="IPR011128">
    <property type="entry name" value="G3P_DH_NAD-dep_N"/>
</dbReference>
<evidence type="ECO:0000256" key="15">
    <source>
        <dbReference type="RuleBase" id="RU000439"/>
    </source>
</evidence>
<comment type="similarity">
    <text evidence="1 10 14">Belongs to the NAD-dependent glycerol-3-phosphate dehydrogenase family.</text>
</comment>
<keyword evidence="2 10" id="KW-0444">Lipid biosynthesis</keyword>
<dbReference type="Gene3D" id="1.10.1040.10">
    <property type="entry name" value="N-(1-d-carboxylethyl)-l-norvaline Dehydrogenase, domain 2"/>
    <property type="match status" value="1"/>
</dbReference>
<keyword evidence="8 10" id="KW-0594">Phospholipid biosynthesis</keyword>
<dbReference type="UniPathway" id="UPA00940"/>
<dbReference type="AlphaFoldDB" id="A0A8J7TUF2"/>